<dbReference type="Pfam" id="PF01040">
    <property type="entry name" value="UbiA"/>
    <property type="match status" value="1"/>
</dbReference>
<reference evidence="9 10" key="1">
    <citation type="submission" date="2018-05" db="EMBL/GenBank/DDBJ databases">
        <title>Genomic Encyclopedia of Type Strains, Phase IV (KMG-IV): sequencing the most valuable type-strain genomes for metagenomic binning, comparative biology and taxonomic classification.</title>
        <authorList>
            <person name="Goeker M."/>
        </authorList>
    </citation>
    <scope>NUCLEOTIDE SEQUENCE [LARGE SCALE GENOMIC DNA]</scope>
    <source>
        <strain evidence="9 10">DSM 22440</strain>
    </source>
</reference>
<feature type="transmembrane region" description="Helical" evidence="8">
    <location>
        <begin position="256"/>
        <end position="272"/>
    </location>
</feature>
<evidence type="ECO:0000256" key="8">
    <source>
        <dbReference type="SAM" id="Phobius"/>
    </source>
</evidence>
<dbReference type="PANTHER" id="PTHR13929:SF0">
    <property type="entry name" value="UBIA PRENYLTRANSFERASE DOMAIN-CONTAINING PROTEIN 1"/>
    <property type="match status" value="1"/>
</dbReference>
<feature type="transmembrane region" description="Helical" evidence="8">
    <location>
        <begin position="184"/>
        <end position="206"/>
    </location>
</feature>
<comment type="caution">
    <text evidence="9">The sequence shown here is derived from an EMBL/GenBank/DDBJ whole genome shotgun (WGS) entry which is preliminary data.</text>
</comment>
<evidence type="ECO:0000256" key="2">
    <source>
        <dbReference type="ARBA" id="ARBA00004863"/>
    </source>
</evidence>
<keyword evidence="3" id="KW-0474">Menaquinone biosynthesis</keyword>
<evidence type="ECO:0000256" key="4">
    <source>
        <dbReference type="ARBA" id="ARBA00022679"/>
    </source>
</evidence>
<dbReference type="InterPro" id="IPR044878">
    <property type="entry name" value="UbiA_sf"/>
</dbReference>
<dbReference type="PIRSF" id="PIRSF005355">
    <property type="entry name" value="UBIAD1"/>
    <property type="match status" value="1"/>
</dbReference>
<keyword evidence="5 8" id="KW-0812">Transmembrane</keyword>
<evidence type="ECO:0000256" key="3">
    <source>
        <dbReference type="ARBA" id="ARBA00022428"/>
    </source>
</evidence>
<keyword evidence="6 8" id="KW-1133">Transmembrane helix</keyword>
<protein>
    <submittedName>
        <fullName evidence="9">1,4-dihydroxy-2-naphthoate octaprenyltransferase</fullName>
    </submittedName>
</protein>
<dbReference type="GO" id="GO:0042371">
    <property type="term" value="P:vitamin K biosynthetic process"/>
    <property type="evidence" value="ECO:0007669"/>
    <property type="project" value="TreeGrafter"/>
</dbReference>
<feature type="transmembrane region" description="Helical" evidence="8">
    <location>
        <begin position="86"/>
        <end position="107"/>
    </location>
</feature>
<dbReference type="NCBIfam" id="NF004752">
    <property type="entry name" value="PRK06080.1-4"/>
    <property type="match status" value="1"/>
</dbReference>
<dbReference type="AlphaFoldDB" id="A0A2V3W3D7"/>
<evidence type="ECO:0000313" key="10">
    <source>
        <dbReference type="Proteomes" id="UP000247922"/>
    </source>
</evidence>
<dbReference type="GO" id="GO:0009234">
    <property type="term" value="P:menaquinone biosynthetic process"/>
    <property type="evidence" value="ECO:0007669"/>
    <property type="project" value="UniProtKB-UniPathway"/>
</dbReference>
<dbReference type="NCBIfam" id="NF009926">
    <property type="entry name" value="PRK13387.1"/>
    <property type="match status" value="1"/>
</dbReference>
<feature type="transmembrane region" description="Helical" evidence="8">
    <location>
        <begin position="43"/>
        <end position="65"/>
    </location>
</feature>
<dbReference type="GO" id="GO:0004659">
    <property type="term" value="F:prenyltransferase activity"/>
    <property type="evidence" value="ECO:0007669"/>
    <property type="project" value="InterPro"/>
</dbReference>
<comment type="pathway">
    <text evidence="2">Quinol/quinone metabolism; menaquinone biosynthesis.</text>
</comment>
<evidence type="ECO:0000256" key="5">
    <source>
        <dbReference type="ARBA" id="ARBA00022692"/>
    </source>
</evidence>
<proteinExistence type="predicted"/>
<evidence type="ECO:0000256" key="1">
    <source>
        <dbReference type="ARBA" id="ARBA00004141"/>
    </source>
</evidence>
<keyword evidence="10" id="KW-1185">Reference proteome</keyword>
<accession>A0A2V3W3D7</accession>
<dbReference type="UniPathway" id="UPA00079"/>
<feature type="transmembrane region" description="Helical" evidence="8">
    <location>
        <begin position="292"/>
        <end position="312"/>
    </location>
</feature>
<feature type="transmembrane region" description="Helical" evidence="8">
    <location>
        <begin position="12"/>
        <end position="31"/>
    </location>
</feature>
<dbReference type="PANTHER" id="PTHR13929">
    <property type="entry name" value="1,4-DIHYDROXY-2-NAPHTHOATE OCTAPRENYLTRANSFERASE"/>
    <property type="match status" value="1"/>
</dbReference>
<dbReference type="InterPro" id="IPR000537">
    <property type="entry name" value="UbiA_prenyltransferase"/>
</dbReference>
<gene>
    <name evidence="9" type="ORF">DES38_11218</name>
</gene>
<dbReference type="EMBL" id="QJJR01000012">
    <property type="protein sequence ID" value="PXW88450.1"/>
    <property type="molecule type" value="Genomic_DNA"/>
</dbReference>
<name>A0A2V3W3D7_9BACI</name>
<dbReference type="Proteomes" id="UP000247922">
    <property type="component" value="Unassembled WGS sequence"/>
</dbReference>
<evidence type="ECO:0000256" key="7">
    <source>
        <dbReference type="ARBA" id="ARBA00023136"/>
    </source>
</evidence>
<dbReference type="GO" id="GO:0016020">
    <property type="term" value="C:membrane"/>
    <property type="evidence" value="ECO:0007669"/>
    <property type="project" value="UniProtKB-SubCell"/>
</dbReference>
<dbReference type="OrthoDB" id="9767568at2"/>
<dbReference type="InterPro" id="IPR026046">
    <property type="entry name" value="UBIAD1"/>
</dbReference>
<evidence type="ECO:0000313" key="9">
    <source>
        <dbReference type="EMBL" id="PXW88450.1"/>
    </source>
</evidence>
<organism evidence="9 10">
    <name type="scientific">Streptohalobacillus salinus</name>
    <dbReference type="NCBI Taxonomy" id="621096"/>
    <lineage>
        <taxon>Bacteria</taxon>
        <taxon>Bacillati</taxon>
        <taxon>Bacillota</taxon>
        <taxon>Bacilli</taxon>
        <taxon>Bacillales</taxon>
        <taxon>Bacillaceae</taxon>
        <taxon>Streptohalobacillus</taxon>
    </lineage>
</organism>
<keyword evidence="7 8" id="KW-0472">Membrane</keyword>
<feature type="transmembrane region" description="Helical" evidence="8">
    <location>
        <begin position="113"/>
        <end position="132"/>
    </location>
</feature>
<dbReference type="Gene3D" id="1.10.357.140">
    <property type="entry name" value="UbiA prenyltransferase"/>
    <property type="match status" value="1"/>
</dbReference>
<comment type="subcellular location">
    <subcellularLocation>
        <location evidence="1">Membrane</location>
        <topology evidence="1">Multi-pass membrane protein</topology>
    </subcellularLocation>
</comment>
<dbReference type="RefSeq" id="WP_110251861.1">
    <property type="nucleotide sequence ID" value="NZ_QJJR01000012.1"/>
</dbReference>
<sequence>MTIKSFLKLVEIQTKIASVFPFTIGILFVLLRYQELNIVNTLLFFVAMLLFDLATTAINNFMDYLKASTDTYRKTRNIIGQENISTKTVFVTIITLLVTASSIGVVLSFRTDFFVLLIGVICFAIGIFYTFGPIPLSRMPLGEVFSGMTMGFGIIFLAVYVNAYDQGIVHLGLDGPTLIFEANLLLLLEIFLIALPSVLTIANLMLANNICDLEEDIYNHRYTLPYYIGKGVAVKLFNALYVISFIAIIASVIAEIVPSIVLLSLLAGYPVFKQVRLFNRKQEKAETFVVSVKNLVLVNGAVSLSFLLALIIN</sequence>
<dbReference type="CDD" id="cd13962">
    <property type="entry name" value="PT_UbiA_UBIAD1"/>
    <property type="match status" value="1"/>
</dbReference>
<evidence type="ECO:0000256" key="6">
    <source>
        <dbReference type="ARBA" id="ARBA00022989"/>
    </source>
</evidence>
<feature type="transmembrane region" description="Helical" evidence="8">
    <location>
        <begin position="144"/>
        <end position="164"/>
    </location>
</feature>
<keyword evidence="4 9" id="KW-0808">Transferase</keyword>